<accession>A0A1R3HSS1</accession>
<evidence type="ECO:0000313" key="1">
    <source>
        <dbReference type="EMBL" id="OMO73426.1"/>
    </source>
</evidence>
<sequence length="29" mass="2519">MGAAAAACGSGGGRVWQLTVVGAGLGGSG</sequence>
<dbReference type="AlphaFoldDB" id="A0A1R3HSS1"/>
<gene>
    <name evidence="1" type="ORF">CCACVL1_17267</name>
</gene>
<name>A0A1R3HSS1_COCAP</name>
<comment type="caution">
    <text evidence="1">The sequence shown here is derived from an EMBL/GenBank/DDBJ whole genome shotgun (WGS) entry which is preliminary data.</text>
</comment>
<protein>
    <submittedName>
        <fullName evidence="1">Uncharacterized protein</fullName>
    </submittedName>
</protein>
<dbReference type="EMBL" id="AWWV01011212">
    <property type="protein sequence ID" value="OMO73426.1"/>
    <property type="molecule type" value="Genomic_DNA"/>
</dbReference>
<evidence type="ECO:0000313" key="2">
    <source>
        <dbReference type="Proteomes" id="UP000188268"/>
    </source>
</evidence>
<dbReference type="Gramene" id="OMO73426">
    <property type="protein sequence ID" value="OMO73426"/>
    <property type="gene ID" value="CCACVL1_17267"/>
</dbReference>
<dbReference type="Proteomes" id="UP000188268">
    <property type="component" value="Unassembled WGS sequence"/>
</dbReference>
<organism evidence="1 2">
    <name type="scientific">Corchorus capsularis</name>
    <name type="common">Jute</name>
    <dbReference type="NCBI Taxonomy" id="210143"/>
    <lineage>
        <taxon>Eukaryota</taxon>
        <taxon>Viridiplantae</taxon>
        <taxon>Streptophyta</taxon>
        <taxon>Embryophyta</taxon>
        <taxon>Tracheophyta</taxon>
        <taxon>Spermatophyta</taxon>
        <taxon>Magnoliopsida</taxon>
        <taxon>eudicotyledons</taxon>
        <taxon>Gunneridae</taxon>
        <taxon>Pentapetalae</taxon>
        <taxon>rosids</taxon>
        <taxon>malvids</taxon>
        <taxon>Malvales</taxon>
        <taxon>Malvaceae</taxon>
        <taxon>Grewioideae</taxon>
        <taxon>Apeibeae</taxon>
        <taxon>Corchorus</taxon>
    </lineage>
</organism>
<keyword evidence="2" id="KW-1185">Reference proteome</keyword>
<reference evidence="1 2" key="1">
    <citation type="submission" date="2013-09" db="EMBL/GenBank/DDBJ databases">
        <title>Corchorus capsularis genome sequencing.</title>
        <authorList>
            <person name="Alam M."/>
            <person name="Haque M.S."/>
            <person name="Islam M.S."/>
            <person name="Emdad E.M."/>
            <person name="Islam M.M."/>
            <person name="Ahmed B."/>
            <person name="Halim A."/>
            <person name="Hossen Q.M.M."/>
            <person name="Hossain M.Z."/>
            <person name="Ahmed R."/>
            <person name="Khan M.M."/>
            <person name="Islam R."/>
            <person name="Rashid M.M."/>
            <person name="Khan S.A."/>
            <person name="Rahman M.S."/>
            <person name="Alam M."/>
        </authorList>
    </citation>
    <scope>NUCLEOTIDE SEQUENCE [LARGE SCALE GENOMIC DNA]</scope>
    <source>
        <strain evidence="2">cv. CVL-1</strain>
        <tissue evidence="1">Whole seedling</tissue>
    </source>
</reference>
<proteinExistence type="predicted"/>